<dbReference type="Proteomes" id="UP000250179">
    <property type="component" value="Plasmid unnamed"/>
</dbReference>
<reference evidence="1 2" key="1">
    <citation type="submission" date="2016-03" db="EMBL/GenBank/DDBJ databases">
        <title>Complete genome sequence of Thermococcus profundus strain DT5432.</title>
        <authorList>
            <person name="Oger P.M."/>
        </authorList>
    </citation>
    <scope>NUCLEOTIDE SEQUENCE [LARGE SCALE GENOMIC DNA]</scope>
    <source>
        <strain evidence="1 2">DT 5432</strain>
        <plasmid evidence="2">Plasmid</plasmid>
    </source>
</reference>
<accession>A0A2Z2MN63</accession>
<proteinExistence type="predicted"/>
<gene>
    <name evidence="1" type="ORF">A3L09_10640</name>
</gene>
<geneLocation type="plasmid" evidence="2"/>
<evidence type="ECO:0008006" key="3">
    <source>
        <dbReference type="Google" id="ProtNLM"/>
    </source>
</evidence>
<protein>
    <recommendedName>
        <fullName evidence="3">AbiEi antitoxin C-terminal domain-containing protein</fullName>
    </recommendedName>
</protein>
<evidence type="ECO:0000313" key="2">
    <source>
        <dbReference type="Proteomes" id="UP000250179"/>
    </source>
</evidence>
<dbReference type="GeneID" id="33320878"/>
<organism evidence="1 2">
    <name type="scientific">Thermococcus profundus</name>
    <dbReference type="NCBI Taxonomy" id="49899"/>
    <lineage>
        <taxon>Archaea</taxon>
        <taxon>Methanobacteriati</taxon>
        <taxon>Methanobacteriota</taxon>
        <taxon>Thermococci</taxon>
        <taxon>Thermococcales</taxon>
        <taxon>Thermococcaceae</taxon>
        <taxon>Thermococcus</taxon>
    </lineage>
</organism>
<dbReference type="AlphaFoldDB" id="A0A2Z2MN63"/>
<dbReference type="KEGG" id="tprf:A3L09_10640"/>
<keyword evidence="1" id="KW-0614">Plasmid</keyword>
<dbReference type="EMBL" id="CP014863">
    <property type="protein sequence ID" value="ASJ03831.1"/>
    <property type="molecule type" value="Genomic_DNA"/>
</dbReference>
<dbReference type="OrthoDB" id="92588at2157"/>
<name>A0A2Z2MN63_THEPR</name>
<keyword evidence="2" id="KW-1185">Reference proteome</keyword>
<evidence type="ECO:0000313" key="1">
    <source>
        <dbReference type="EMBL" id="ASJ03831.1"/>
    </source>
</evidence>
<dbReference type="RefSeq" id="WP_088859091.1">
    <property type="nucleotide sequence ID" value="NZ_CP014863.1"/>
</dbReference>
<sequence length="207" mass="24185">MKPIIQLLLSDYGGQVITREELEKLATYFSEDVDYLVNYLIQYGYVIRILRGLYYVKTPLEFSSGGSPPVYKLLSLGMSRITENWYFGLFTALVLNGLTHETFTTVFVINDRIARPKVINVNGTPVRIIRSRRNIFDFGIIVRDSLKLSDIEKTLLDFLYFSSYGTVSRELALRIWREYSGYADREKLKRYSERYPMSVRKVIRDGR</sequence>